<proteinExistence type="predicted"/>
<accession>A0A6J5N528</accession>
<gene>
    <name evidence="2" type="ORF">UFOVP640_1</name>
</gene>
<feature type="transmembrane region" description="Helical" evidence="1">
    <location>
        <begin position="12"/>
        <end position="32"/>
    </location>
</feature>
<name>A0A6J5N528_9CAUD</name>
<dbReference type="EMBL" id="LR796599">
    <property type="protein sequence ID" value="CAB4153487.1"/>
    <property type="molecule type" value="Genomic_DNA"/>
</dbReference>
<dbReference type="PROSITE" id="PS51257">
    <property type="entry name" value="PROKAR_LIPOPROTEIN"/>
    <property type="match status" value="1"/>
</dbReference>
<reference evidence="2" key="1">
    <citation type="submission" date="2020-04" db="EMBL/GenBank/DDBJ databases">
        <authorList>
            <person name="Chiriac C."/>
            <person name="Salcher M."/>
            <person name="Ghai R."/>
            <person name="Kavagutti S V."/>
        </authorList>
    </citation>
    <scope>NUCLEOTIDE SEQUENCE</scope>
</reference>
<keyword evidence="1" id="KW-1133">Transmembrane helix</keyword>
<organism evidence="2">
    <name type="scientific">uncultured Caudovirales phage</name>
    <dbReference type="NCBI Taxonomy" id="2100421"/>
    <lineage>
        <taxon>Viruses</taxon>
        <taxon>Duplodnaviria</taxon>
        <taxon>Heunggongvirae</taxon>
        <taxon>Uroviricota</taxon>
        <taxon>Caudoviricetes</taxon>
        <taxon>Peduoviridae</taxon>
        <taxon>Maltschvirus</taxon>
        <taxon>Maltschvirus maltsch</taxon>
    </lineage>
</organism>
<evidence type="ECO:0000256" key="1">
    <source>
        <dbReference type="SAM" id="Phobius"/>
    </source>
</evidence>
<feature type="non-terminal residue" evidence="2">
    <location>
        <position position="36"/>
    </location>
</feature>
<evidence type="ECO:0000313" key="2">
    <source>
        <dbReference type="EMBL" id="CAB4153487.1"/>
    </source>
</evidence>
<protein>
    <submittedName>
        <fullName evidence="2">Uncharacterized protein</fullName>
    </submittedName>
</protein>
<keyword evidence="1" id="KW-0472">Membrane</keyword>
<keyword evidence="1" id="KW-0812">Transmembrane</keyword>
<sequence>MIVKRNRQNNNFQIAYFIAGSCFTPDAAYFALLNQR</sequence>